<proteinExistence type="predicted"/>
<dbReference type="AlphaFoldDB" id="A0AAD8P175"/>
<protein>
    <submittedName>
        <fullName evidence="2">Uncharacterized protein</fullName>
    </submittedName>
</protein>
<accession>A0AAD8P175</accession>
<dbReference type="Proteomes" id="UP001229421">
    <property type="component" value="Unassembled WGS sequence"/>
</dbReference>
<evidence type="ECO:0000313" key="3">
    <source>
        <dbReference type="Proteomes" id="UP001229421"/>
    </source>
</evidence>
<organism evidence="2 3">
    <name type="scientific">Tagetes erecta</name>
    <name type="common">African marigold</name>
    <dbReference type="NCBI Taxonomy" id="13708"/>
    <lineage>
        <taxon>Eukaryota</taxon>
        <taxon>Viridiplantae</taxon>
        <taxon>Streptophyta</taxon>
        <taxon>Embryophyta</taxon>
        <taxon>Tracheophyta</taxon>
        <taxon>Spermatophyta</taxon>
        <taxon>Magnoliopsida</taxon>
        <taxon>eudicotyledons</taxon>
        <taxon>Gunneridae</taxon>
        <taxon>Pentapetalae</taxon>
        <taxon>asterids</taxon>
        <taxon>campanulids</taxon>
        <taxon>Asterales</taxon>
        <taxon>Asteraceae</taxon>
        <taxon>Asteroideae</taxon>
        <taxon>Heliantheae alliance</taxon>
        <taxon>Tageteae</taxon>
        <taxon>Tagetes</taxon>
    </lineage>
</organism>
<sequence length="89" mass="9948">MFSKGSLLVFAIFLLITFEITAGELASNHESHEVKEAKYVDNAREYYMGGLGVGRLINRKLRQSYGPGYKVSPNLPIGYKAVPCCRKHP</sequence>
<dbReference type="EMBL" id="JAUHHV010000004">
    <property type="protein sequence ID" value="KAK1428342.1"/>
    <property type="molecule type" value="Genomic_DNA"/>
</dbReference>
<feature type="chain" id="PRO_5042234955" evidence="1">
    <location>
        <begin position="23"/>
        <end position="89"/>
    </location>
</feature>
<name>A0AAD8P175_TARER</name>
<keyword evidence="1" id="KW-0732">Signal</keyword>
<comment type="caution">
    <text evidence="2">The sequence shown here is derived from an EMBL/GenBank/DDBJ whole genome shotgun (WGS) entry which is preliminary data.</text>
</comment>
<feature type="signal peptide" evidence="1">
    <location>
        <begin position="1"/>
        <end position="22"/>
    </location>
</feature>
<keyword evidence="3" id="KW-1185">Reference proteome</keyword>
<evidence type="ECO:0000256" key="1">
    <source>
        <dbReference type="SAM" id="SignalP"/>
    </source>
</evidence>
<evidence type="ECO:0000313" key="2">
    <source>
        <dbReference type="EMBL" id="KAK1428342.1"/>
    </source>
</evidence>
<reference evidence="2" key="1">
    <citation type="journal article" date="2023" name="bioRxiv">
        <title>Improved chromosome-level genome assembly for marigold (Tagetes erecta).</title>
        <authorList>
            <person name="Jiang F."/>
            <person name="Yuan L."/>
            <person name="Wang S."/>
            <person name="Wang H."/>
            <person name="Xu D."/>
            <person name="Wang A."/>
            <person name="Fan W."/>
        </authorList>
    </citation>
    <scope>NUCLEOTIDE SEQUENCE</scope>
    <source>
        <strain evidence="2">WSJ</strain>
        <tissue evidence="2">Leaf</tissue>
    </source>
</reference>
<gene>
    <name evidence="2" type="ORF">QVD17_17175</name>
</gene>